<keyword evidence="7" id="KW-0175">Coiled coil</keyword>
<dbReference type="InterPro" id="IPR002300">
    <property type="entry name" value="aa-tRNA-synth_Ia"/>
</dbReference>
<dbReference type="CDD" id="cd07962">
    <property type="entry name" value="Anticodon_Ia_Val"/>
    <property type="match status" value="1"/>
</dbReference>
<dbReference type="NCBIfam" id="NF004349">
    <property type="entry name" value="PRK05729.1"/>
    <property type="match status" value="1"/>
</dbReference>
<comment type="subunit">
    <text evidence="7">Monomer.</text>
</comment>
<keyword evidence="5 7" id="KW-0030">Aminoacyl-tRNA synthetase</keyword>
<dbReference type="SUPFAM" id="SSF50677">
    <property type="entry name" value="ValRS/IleRS/LeuRS editing domain"/>
    <property type="match status" value="1"/>
</dbReference>
<comment type="domain">
    <text evidence="7">ValRS has two distinct active sites: one for aminoacylation and one for editing. The misactivated threonine is translocated from the active site to the editing site.</text>
</comment>
<name>K2GZ68_9BACT</name>
<dbReference type="InterPro" id="IPR002303">
    <property type="entry name" value="Valyl-tRNA_ligase"/>
</dbReference>
<dbReference type="InterPro" id="IPR033705">
    <property type="entry name" value="Anticodon_Ia_Val"/>
</dbReference>
<comment type="subcellular location">
    <subcellularLocation>
        <location evidence="7">Cytoplasm</location>
    </subcellularLocation>
</comment>
<sequence>MEFKKSYCPKDFESSTYQKWLLEGKFAPKKSRTWKTFYIPIPPPNVTWNLHLWHALTLTLEDIMVRYHRLKWDDTLWVPWTDHAWIATQNVVEKKLAKDWISRTQLWREKFLEEVWKWKDEYAANINWQVKLIWASVDWSKERFTLDEWLNKTVEHVFCDLYKKWLIYRGEYMVNYSPALQTTISDIEIEYKEEEAKMYYITYFVSWSDNEIVVATTRPETLLADQAVAVHPKDKRYKKLIWRKVILPILNKEIPIIGDDTVDREFWTWALKITPAHDPTDFQIAKKHWLKLDYNVVDKAWNMTREAWIFAWQDFMTARENIVELLKAKWNLVRIEPYTHKVGYCERSGCKVETVISTQWFVKADELAKKVIIWYKKKDFVIIPDRFNKIFEDWIFNLRDWCISRQLWWWHQIPAYYDVKTWELIAVSQDPESVYKKYWKENVRRDDDVLDTWFSSALWPFSILDWDQKSPWELFKKYYPAQVLETWHDILPFWVIRMLLMWYEYTWEAPFKTVYLHGLIKDEQGRKMSKSLWNGIDPLEVINEYSCDSLRLALTIGNTPWNNMNFSIKNVESNSLFLNKLWNITRFVHSSIGEIGKSHEELRIFVEKNYLNFSMHEKWICQKLAQITEKMTDGMEKYNFSVTGEDLISFTRDDFADFFIEEYKLTKEDSAYASDILAYSMLTILKLWHPYIPFVTEELYVKLRPSESLIDNTWPELKLEKDSKVEKDTWILYDVIRTIRNIRALKLVKPGVFVNAIFKATKGNQDLLEENKVILKWLCKIWEFKILDKSKSINEDEYVYWVSNNIEIFIDLGDTVDTEAEKLRLKEQIDDKKDYIRKLDQKLMNAEFVRNAPEHVVRLEQEKKAQAQEQLVKLLDKYNKF</sequence>
<comment type="catalytic activity">
    <reaction evidence="6 7">
        <text>tRNA(Val) + L-valine + ATP = L-valyl-tRNA(Val) + AMP + diphosphate</text>
        <dbReference type="Rhea" id="RHEA:10704"/>
        <dbReference type="Rhea" id="RHEA-COMP:9672"/>
        <dbReference type="Rhea" id="RHEA-COMP:9708"/>
        <dbReference type="ChEBI" id="CHEBI:30616"/>
        <dbReference type="ChEBI" id="CHEBI:33019"/>
        <dbReference type="ChEBI" id="CHEBI:57762"/>
        <dbReference type="ChEBI" id="CHEBI:78442"/>
        <dbReference type="ChEBI" id="CHEBI:78537"/>
        <dbReference type="ChEBI" id="CHEBI:456215"/>
        <dbReference type="EC" id="6.1.1.9"/>
    </reaction>
</comment>
<dbReference type="EMBL" id="AMFJ01000287">
    <property type="protein sequence ID" value="EKE28790.1"/>
    <property type="molecule type" value="Genomic_DNA"/>
</dbReference>
<feature type="short sequence motif" description="'KMSKS' region" evidence="7">
    <location>
        <begin position="527"/>
        <end position="531"/>
    </location>
</feature>
<dbReference type="InterPro" id="IPR009008">
    <property type="entry name" value="Val/Leu/Ile-tRNA-synth_edit"/>
</dbReference>
<dbReference type="Pfam" id="PF08264">
    <property type="entry name" value="Anticodon_1"/>
    <property type="match status" value="1"/>
</dbReference>
<dbReference type="EC" id="6.1.1.9" evidence="7"/>
<keyword evidence="4 7" id="KW-0648">Protein biosynthesis</keyword>
<dbReference type="HAMAP" id="MF_02004">
    <property type="entry name" value="Val_tRNA_synth_type1"/>
    <property type="match status" value="1"/>
</dbReference>
<dbReference type="InterPro" id="IPR019499">
    <property type="entry name" value="Val-tRNA_synth_tRNA-bd"/>
</dbReference>
<evidence type="ECO:0000256" key="2">
    <source>
        <dbReference type="ARBA" id="ARBA00022741"/>
    </source>
</evidence>
<protein>
    <recommendedName>
        <fullName evidence="7">Valine--tRNA ligase</fullName>
        <ecNumber evidence="7">6.1.1.9</ecNumber>
    </recommendedName>
    <alternativeName>
        <fullName evidence="7">Valyl-tRNA synthetase</fullName>
        <shortName evidence="7">ValRS</shortName>
    </alternativeName>
</protein>
<reference evidence="11" key="1">
    <citation type="journal article" date="2012" name="Science">
        <title>Fermentation, hydrogen, and sulfur metabolism in multiple uncultivated bacterial phyla.</title>
        <authorList>
            <person name="Wrighton K.C."/>
            <person name="Thomas B.C."/>
            <person name="Sharon I."/>
            <person name="Miller C.S."/>
            <person name="Castelle C.J."/>
            <person name="VerBerkmoes N.C."/>
            <person name="Wilkins M.J."/>
            <person name="Hettich R.L."/>
            <person name="Lipton M.S."/>
            <person name="Williams K.H."/>
            <person name="Long P.E."/>
            <person name="Banfield J.F."/>
        </authorList>
    </citation>
    <scope>NUCLEOTIDE SEQUENCE [LARGE SCALE GENOMIC DNA]</scope>
</reference>
<dbReference type="GO" id="GO:0002161">
    <property type="term" value="F:aminoacyl-tRNA deacylase activity"/>
    <property type="evidence" value="ECO:0007669"/>
    <property type="project" value="InterPro"/>
</dbReference>
<gene>
    <name evidence="7" type="primary">valS</name>
    <name evidence="11" type="ORF">ACD_3C00013G0003</name>
</gene>
<dbReference type="Pfam" id="PF00133">
    <property type="entry name" value="tRNA-synt_1"/>
    <property type="match status" value="1"/>
</dbReference>
<keyword evidence="7" id="KW-0963">Cytoplasm</keyword>
<dbReference type="Gene3D" id="2.170.220.10">
    <property type="match status" value="1"/>
</dbReference>
<comment type="function">
    <text evidence="7">Catalyzes the attachment of valine to tRNA(Val). As ValRS can inadvertently accommodate and process structurally similar amino acids such as threonine, to avoid such errors, it has a 'posttransfer' editing activity that hydrolyzes mischarged Thr-tRNA(Val) in a tRNA-dependent manner.</text>
</comment>
<dbReference type="Gene3D" id="3.40.50.620">
    <property type="entry name" value="HUPs"/>
    <property type="match status" value="2"/>
</dbReference>
<dbReference type="InterPro" id="IPR010978">
    <property type="entry name" value="tRNA-bd_arm"/>
</dbReference>
<accession>K2GZ68</accession>
<comment type="caution">
    <text evidence="7">Lacks conserved residue(s) required for the propagation of feature annotation.</text>
</comment>
<dbReference type="GO" id="GO:0005829">
    <property type="term" value="C:cytosol"/>
    <property type="evidence" value="ECO:0007669"/>
    <property type="project" value="TreeGrafter"/>
</dbReference>
<evidence type="ECO:0000313" key="11">
    <source>
        <dbReference type="EMBL" id="EKE28790.1"/>
    </source>
</evidence>
<dbReference type="Gene3D" id="1.10.287.380">
    <property type="entry name" value="Valyl-tRNA synthetase, C-terminal domain"/>
    <property type="match status" value="1"/>
</dbReference>
<feature type="binding site" evidence="7">
    <location>
        <position position="530"/>
    </location>
    <ligand>
        <name>ATP</name>
        <dbReference type="ChEBI" id="CHEBI:30616"/>
    </ligand>
</feature>
<evidence type="ECO:0000256" key="5">
    <source>
        <dbReference type="ARBA" id="ARBA00023146"/>
    </source>
</evidence>
<dbReference type="SUPFAM" id="SSF52374">
    <property type="entry name" value="Nucleotidylyl transferase"/>
    <property type="match status" value="1"/>
</dbReference>
<evidence type="ECO:0000259" key="9">
    <source>
        <dbReference type="Pfam" id="PF08264"/>
    </source>
</evidence>
<dbReference type="SUPFAM" id="SSF47323">
    <property type="entry name" value="Anticodon-binding domain of a subclass of class I aminoacyl-tRNA synthetases"/>
    <property type="match status" value="1"/>
</dbReference>
<dbReference type="PRINTS" id="PR00986">
    <property type="entry name" value="TRNASYNTHVAL"/>
</dbReference>
<dbReference type="GO" id="GO:0006438">
    <property type="term" value="P:valyl-tRNA aminoacylation"/>
    <property type="evidence" value="ECO:0007669"/>
    <property type="project" value="UniProtKB-UniRule"/>
</dbReference>
<evidence type="ECO:0000256" key="7">
    <source>
        <dbReference type="HAMAP-Rule" id="MF_02004"/>
    </source>
</evidence>
<comment type="domain">
    <text evidence="7">The C-terminal coiled-coil domain is crucial for aminoacylation activity.</text>
</comment>
<dbReference type="InterPro" id="IPR013155">
    <property type="entry name" value="M/V/L/I-tRNA-synth_anticd-bd"/>
</dbReference>
<dbReference type="GO" id="GO:0005524">
    <property type="term" value="F:ATP binding"/>
    <property type="evidence" value="ECO:0007669"/>
    <property type="project" value="UniProtKB-UniRule"/>
</dbReference>
<dbReference type="PANTHER" id="PTHR11946">
    <property type="entry name" value="VALYL-TRNA SYNTHETASES"/>
    <property type="match status" value="1"/>
</dbReference>
<proteinExistence type="inferred from homology"/>
<evidence type="ECO:0000259" key="10">
    <source>
        <dbReference type="Pfam" id="PF10458"/>
    </source>
</evidence>
<feature type="domain" description="Valyl-tRNA synthetase tRNA-binding arm" evidence="10">
    <location>
        <begin position="817"/>
        <end position="877"/>
    </location>
</feature>
<dbReference type="GO" id="GO:0004832">
    <property type="term" value="F:valine-tRNA ligase activity"/>
    <property type="evidence" value="ECO:0007669"/>
    <property type="project" value="UniProtKB-UniRule"/>
</dbReference>
<feature type="domain" description="Aminoacyl-tRNA synthetase class Ia" evidence="8">
    <location>
        <begin position="16"/>
        <end position="564"/>
    </location>
</feature>
<dbReference type="Gene3D" id="1.10.730.10">
    <property type="entry name" value="Isoleucyl-tRNA Synthetase, Domain 1"/>
    <property type="match status" value="1"/>
</dbReference>
<evidence type="ECO:0000256" key="1">
    <source>
        <dbReference type="ARBA" id="ARBA00022598"/>
    </source>
</evidence>
<comment type="similarity">
    <text evidence="7">Belongs to the class-I aminoacyl-tRNA synthetase family. ValS type 1 subfamily.</text>
</comment>
<dbReference type="InterPro" id="IPR009080">
    <property type="entry name" value="tRNAsynth_Ia_anticodon-bd"/>
</dbReference>
<dbReference type="Pfam" id="PF10458">
    <property type="entry name" value="Val_tRNA-synt_C"/>
    <property type="match status" value="1"/>
</dbReference>
<keyword evidence="3 7" id="KW-0067">ATP-binding</keyword>
<organism evidence="11">
    <name type="scientific">uncultured bacterium</name>
    <name type="common">gcode 4</name>
    <dbReference type="NCBI Taxonomy" id="1234023"/>
    <lineage>
        <taxon>Bacteria</taxon>
        <taxon>environmental samples</taxon>
    </lineage>
</organism>
<dbReference type="PANTHER" id="PTHR11946:SF93">
    <property type="entry name" value="VALINE--TRNA LIGASE, CHLOROPLASTIC_MITOCHONDRIAL 2"/>
    <property type="match status" value="1"/>
</dbReference>
<evidence type="ECO:0000259" key="8">
    <source>
        <dbReference type="Pfam" id="PF00133"/>
    </source>
</evidence>
<dbReference type="AlphaFoldDB" id="K2GZ68"/>
<dbReference type="Gene3D" id="3.90.740.10">
    <property type="entry name" value="Valyl/Leucyl/Isoleucyl-tRNA synthetase, editing domain"/>
    <property type="match status" value="1"/>
</dbReference>
<evidence type="ECO:0000256" key="4">
    <source>
        <dbReference type="ARBA" id="ARBA00022917"/>
    </source>
</evidence>
<comment type="caution">
    <text evidence="11">The sequence shown here is derived from an EMBL/GenBank/DDBJ whole genome shotgun (WGS) entry which is preliminary data.</text>
</comment>
<dbReference type="NCBIfam" id="TIGR00422">
    <property type="entry name" value="valS"/>
    <property type="match status" value="1"/>
</dbReference>
<dbReference type="InterPro" id="IPR014729">
    <property type="entry name" value="Rossmann-like_a/b/a_fold"/>
</dbReference>
<dbReference type="SUPFAM" id="SSF46589">
    <property type="entry name" value="tRNA-binding arm"/>
    <property type="match status" value="1"/>
</dbReference>
<feature type="coiled-coil region" evidence="7">
    <location>
        <begin position="822"/>
        <end position="877"/>
    </location>
</feature>
<feature type="domain" description="Methionyl/Valyl/Leucyl/Isoleucyl-tRNA synthetase anticodon-binding" evidence="9">
    <location>
        <begin position="617"/>
        <end position="750"/>
    </location>
</feature>
<keyword evidence="2 7" id="KW-0547">Nucleotide-binding</keyword>
<dbReference type="InterPro" id="IPR037118">
    <property type="entry name" value="Val-tRNA_synth_C_sf"/>
</dbReference>
<keyword evidence="1 7" id="KW-0436">Ligase</keyword>
<evidence type="ECO:0000256" key="6">
    <source>
        <dbReference type="ARBA" id="ARBA00047552"/>
    </source>
</evidence>
<evidence type="ECO:0000256" key="3">
    <source>
        <dbReference type="ARBA" id="ARBA00022840"/>
    </source>
</evidence>